<dbReference type="AlphaFoldDB" id="A0A0M3RSF0"/>
<evidence type="ECO:0000313" key="11">
    <source>
        <dbReference type="Proteomes" id="UP000066321"/>
    </source>
</evidence>
<evidence type="ECO:0000313" key="10">
    <source>
        <dbReference type="EMBL" id="ALD15076.1"/>
    </source>
</evidence>
<keyword evidence="9" id="KW-1003">Cell membrane</keyword>
<comment type="similarity">
    <text evidence="9">Belongs to the NqrDE/RnfAE family.</text>
</comment>
<dbReference type="Proteomes" id="UP000066321">
    <property type="component" value="Chromosome"/>
</dbReference>
<dbReference type="PANTHER" id="PTHR30335:SF0">
    <property type="entry name" value="ION-TRANSLOCATING OXIDOREDUCTASE COMPLEX SUBUNIT A"/>
    <property type="match status" value="1"/>
</dbReference>
<dbReference type="HAMAP" id="MF_00459">
    <property type="entry name" value="RsxA_RnfA"/>
    <property type="match status" value="1"/>
</dbReference>
<dbReference type="NCBIfam" id="TIGR01943">
    <property type="entry name" value="rnfA"/>
    <property type="match status" value="1"/>
</dbReference>
<keyword evidence="8 9" id="KW-0472">Membrane</keyword>
<dbReference type="PANTHER" id="PTHR30335">
    <property type="entry name" value="INTEGRAL MEMBRANE PROTEIN OF SOXR-REDUCING COMPLEX"/>
    <property type="match status" value="1"/>
</dbReference>
<dbReference type="RefSeq" id="WP_053940092.1">
    <property type="nucleotide sequence ID" value="NZ_CP009253.1"/>
</dbReference>
<dbReference type="KEGG" id="baph:IX46_00580"/>
<keyword evidence="7 9" id="KW-1133">Transmembrane helix</keyword>
<protein>
    <recommendedName>
        <fullName evidence="9">Ion-translocating oxidoreductase complex subunit A</fullName>
        <ecNumber evidence="9">7.-.-.-</ecNumber>
    </recommendedName>
    <alternativeName>
        <fullName evidence="9">Rnf electron transport complex subunit A</fullName>
    </alternativeName>
</protein>
<keyword evidence="3 9" id="KW-0997">Cell inner membrane</keyword>
<dbReference type="STRING" id="1265350.IX46_00580"/>
<dbReference type="EMBL" id="CP009253">
    <property type="protein sequence ID" value="ALD15076.1"/>
    <property type="molecule type" value="Genomic_DNA"/>
</dbReference>
<comment type="subunit">
    <text evidence="9">The complex is composed of six subunits: RnfA, RnfB, RnfC, RnfD, RnfE and RnfG.</text>
</comment>
<accession>A0A0M3RSF0</accession>
<dbReference type="GO" id="GO:0012505">
    <property type="term" value="C:endomembrane system"/>
    <property type="evidence" value="ECO:0007669"/>
    <property type="project" value="UniProtKB-SubCell"/>
</dbReference>
<keyword evidence="5 9" id="KW-1278">Translocase</keyword>
<feature type="transmembrane region" description="Helical" evidence="9">
    <location>
        <begin position="134"/>
        <end position="154"/>
    </location>
</feature>
<dbReference type="EC" id="7.-.-.-" evidence="9"/>
<evidence type="ECO:0000256" key="3">
    <source>
        <dbReference type="ARBA" id="ARBA00022519"/>
    </source>
</evidence>
<name>A0A0M3RSF0_9GAMM</name>
<feature type="transmembrane region" description="Helical" evidence="9">
    <location>
        <begin position="6"/>
        <end position="30"/>
    </location>
</feature>
<feature type="transmembrane region" description="Helical" evidence="9">
    <location>
        <begin position="166"/>
        <end position="187"/>
    </location>
</feature>
<dbReference type="OrthoDB" id="9803631at2"/>
<evidence type="ECO:0000256" key="9">
    <source>
        <dbReference type="HAMAP-Rule" id="MF_00459"/>
    </source>
</evidence>
<dbReference type="Pfam" id="PF02508">
    <property type="entry name" value="Rnf-Nqr"/>
    <property type="match status" value="1"/>
</dbReference>
<evidence type="ECO:0000256" key="7">
    <source>
        <dbReference type="ARBA" id="ARBA00022989"/>
    </source>
</evidence>
<feature type="transmembrane region" description="Helical" evidence="9">
    <location>
        <begin position="70"/>
        <end position="92"/>
    </location>
</feature>
<keyword evidence="4 9" id="KW-0812">Transmembrane</keyword>
<dbReference type="InterPro" id="IPR011293">
    <property type="entry name" value="Ion_transpt_RnfA/RsxA"/>
</dbReference>
<dbReference type="PIRSF" id="PIRSF006102">
    <property type="entry name" value="NQR_DE"/>
    <property type="match status" value="1"/>
</dbReference>
<evidence type="ECO:0000256" key="6">
    <source>
        <dbReference type="ARBA" id="ARBA00022982"/>
    </source>
</evidence>
<dbReference type="GO" id="GO:0005886">
    <property type="term" value="C:plasma membrane"/>
    <property type="evidence" value="ECO:0007669"/>
    <property type="project" value="UniProtKB-SubCell"/>
</dbReference>
<evidence type="ECO:0000256" key="5">
    <source>
        <dbReference type="ARBA" id="ARBA00022967"/>
    </source>
</evidence>
<keyword evidence="6 9" id="KW-0249">Electron transport</keyword>
<dbReference type="GO" id="GO:0022900">
    <property type="term" value="P:electron transport chain"/>
    <property type="evidence" value="ECO:0007669"/>
    <property type="project" value="UniProtKB-UniRule"/>
</dbReference>
<evidence type="ECO:0000256" key="4">
    <source>
        <dbReference type="ARBA" id="ARBA00022692"/>
    </source>
</evidence>
<dbReference type="InterPro" id="IPR050133">
    <property type="entry name" value="NqrDE/RnfAE_oxidrdctase"/>
</dbReference>
<proteinExistence type="inferred from homology"/>
<dbReference type="PATRIC" id="fig|1265350.3.peg.105"/>
<evidence type="ECO:0000256" key="1">
    <source>
        <dbReference type="ARBA" id="ARBA00004127"/>
    </source>
</evidence>
<reference evidence="10 11" key="1">
    <citation type="journal article" date="2015" name="J Genomics">
        <title>Whole Genome Sequence of the Soybean Aphid Endosymbiont Buchnera aphidicola and Genetic Differentiation among Biotype-Specific Strains.</title>
        <authorList>
            <person name="Cassone B.J."/>
            <person name="Wenger J.A."/>
            <person name="Michel A.P."/>
        </authorList>
    </citation>
    <scope>NUCLEOTIDE SEQUENCE [LARGE SCALE GENOMIC DNA]</scope>
    <source>
        <strain evidence="10 11">BAg</strain>
    </source>
</reference>
<organism evidence="10 11">
    <name type="scientific">Buchnera aphidicola</name>
    <name type="common">Aphis glycines</name>
    <dbReference type="NCBI Taxonomy" id="1265350"/>
    <lineage>
        <taxon>Bacteria</taxon>
        <taxon>Pseudomonadati</taxon>
        <taxon>Pseudomonadota</taxon>
        <taxon>Gammaproteobacteria</taxon>
        <taxon>Enterobacterales</taxon>
        <taxon>Erwiniaceae</taxon>
        <taxon>Buchnera</taxon>
    </lineage>
</organism>
<evidence type="ECO:0000256" key="2">
    <source>
        <dbReference type="ARBA" id="ARBA00022448"/>
    </source>
</evidence>
<dbReference type="NCBIfam" id="NF003481">
    <property type="entry name" value="PRK05151.1"/>
    <property type="match status" value="1"/>
</dbReference>
<keyword evidence="2 9" id="KW-0813">Transport</keyword>
<gene>
    <name evidence="9" type="primary">rnfA</name>
    <name evidence="10" type="ORF">IX46_00580</name>
</gene>
<comment type="subcellular location">
    <subcellularLocation>
        <location evidence="9">Cell inner membrane</location>
        <topology evidence="9">Multi-pass membrane protein</topology>
    </subcellularLocation>
    <subcellularLocation>
        <location evidence="1">Endomembrane system</location>
        <topology evidence="1">Multi-pass membrane protein</topology>
    </subcellularLocation>
</comment>
<comment type="function">
    <text evidence="9">Part of a membrane-bound complex that couples electron transfer with translocation of ions across the membrane.</text>
</comment>
<feature type="transmembrane region" description="Helical" evidence="9">
    <location>
        <begin position="37"/>
        <end position="64"/>
    </location>
</feature>
<feature type="transmembrane region" description="Helical" evidence="9">
    <location>
        <begin position="99"/>
        <end position="122"/>
    </location>
</feature>
<sequence>MKNYFLFFLSNILIDNFILVKFLGLCPFIGASNKLDIALGISCATTFVVFLSTIVLWCVNFLILYPLDLLYLRVIIYMLIISFFVQFTEIILHNSSPFLYRVLGIFLPLITTNCVVLAIPLFCLYENYTFLEAIFYAISSSLGFSLIMIIFASIRERILLSDIPILFKGSPIVLITISLISISFMGFKGLIKI</sequence>
<dbReference type="InterPro" id="IPR003667">
    <property type="entry name" value="NqrDE/RnfAE"/>
</dbReference>
<evidence type="ECO:0000256" key="8">
    <source>
        <dbReference type="ARBA" id="ARBA00023136"/>
    </source>
</evidence>